<dbReference type="Proteomes" id="UP000035016">
    <property type="component" value="Chromosome Chromosome"/>
</dbReference>
<dbReference type="Pfam" id="PF00440">
    <property type="entry name" value="TetR_N"/>
    <property type="match status" value="1"/>
</dbReference>
<dbReference type="Gene3D" id="1.10.357.10">
    <property type="entry name" value="Tetracycline Repressor, domain 2"/>
    <property type="match status" value="1"/>
</dbReference>
<dbReference type="RefSeq" id="WP_047121901.1">
    <property type="nucleotide sequence ID" value="NZ_AZSD01000039.1"/>
</dbReference>
<dbReference type="GO" id="GO:0045892">
    <property type="term" value="P:negative regulation of DNA-templated transcription"/>
    <property type="evidence" value="ECO:0007669"/>
    <property type="project" value="InterPro"/>
</dbReference>
<dbReference type="SUPFAM" id="SSF48498">
    <property type="entry name" value="Tetracyclin repressor-like, C-terminal domain"/>
    <property type="match status" value="1"/>
</dbReference>
<dbReference type="GO" id="GO:0003677">
    <property type="term" value="F:DNA binding"/>
    <property type="evidence" value="ECO:0007669"/>
    <property type="project" value="UniProtKB-UniRule"/>
</dbReference>
<evidence type="ECO:0000256" key="1">
    <source>
        <dbReference type="ARBA" id="ARBA00023015"/>
    </source>
</evidence>
<feature type="domain" description="HTH tetR-type" evidence="6">
    <location>
        <begin position="19"/>
        <end position="79"/>
    </location>
</feature>
<evidence type="ECO:0000256" key="3">
    <source>
        <dbReference type="ARBA" id="ARBA00023163"/>
    </source>
</evidence>
<dbReference type="InterPro" id="IPR004111">
    <property type="entry name" value="Repressor_TetR_C"/>
</dbReference>
<evidence type="ECO:0000313" key="8">
    <source>
        <dbReference type="Proteomes" id="UP000035016"/>
    </source>
</evidence>
<dbReference type="Pfam" id="PF02909">
    <property type="entry name" value="TetR_C_1"/>
    <property type="match status" value="1"/>
</dbReference>
<proteinExistence type="predicted"/>
<feature type="region of interest" description="Disordered" evidence="5">
    <location>
        <begin position="1"/>
        <end position="20"/>
    </location>
</feature>
<keyword evidence="2 4" id="KW-0238">DNA-binding</keyword>
<reference evidence="7 8" key="1">
    <citation type="submission" date="2015-02" db="EMBL/GenBank/DDBJ databases">
        <authorList>
            <person name="Gomez-Escribano P.J."/>
        </authorList>
    </citation>
    <scope>NUCLEOTIDE SEQUENCE [LARGE SCALE GENOMIC DNA]</scope>
    <source>
        <strain evidence="8">C34 (DSM 42122 / NRRL B-24963)</strain>
    </source>
</reference>
<dbReference type="InterPro" id="IPR036271">
    <property type="entry name" value="Tet_transcr_reg_TetR-rel_C_sf"/>
</dbReference>
<dbReference type="AlphaFoldDB" id="A0A0F7VZP5"/>
<organism evidence="7 8">
    <name type="scientific">Streptomyces leeuwenhoekii</name>
    <dbReference type="NCBI Taxonomy" id="1437453"/>
    <lineage>
        <taxon>Bacteria</taxon>
        <taxon>Bacillati</taxon>
        <taxon>Actinomycetota</taxon>
        <taxon>Actinomycetes</taxon>
        <taxon>Kitasatosporales</taxon>
        <taxon>Streptomycetaceae</taxon>
        <taxon>Streptomyces</taxon>
    </lineage>
</organism>
<evidence type="ECO:0000256" key="5">
    <source>
        <dbReference type="SAM" id="MobiDB-lite"/>
    </source>
</evidence>
<keyword evidence="3" id="KW-0804">Transcription</keyword>
<accession>A0A0F7VZP5</accession>
<evidence type="ECO:0000256" key="4">
    <source>
        <dbReference type="PROSITE-ProRule" id="PRU00335"/>
    </source>
</evidence>
<gene>
    <name evidence="7" type="primary">sle_35610</name>
</gene>
<evidence type="ECO:0000259" key="6">
    <source>
        <dbReference type="PROSITE" id="PS50977"/>
    </source>
</evidence>
<dbReference type="EMBL" id="LN831790">
    <property type="protein sequence ID" value="CQR63022.1"/>
    <property type="molecule type" value="Genomic_DNA"/>
</dbReference>
<dbReference type="SUPFAM" id="SSF46689">
    <property type="entry name" value="Homeodomain-like"/>
    <property type="match status" value="1"/>
</dbReference>
<dbReference type="InterPro" id="IPR001647">
    <property type="entry name" value="HTH_TetR"/>
</dbReference>
<dbReference type="KEGG" id="sle:sle_35610"/>
<protein>
    <submittedName>
        <fullName evidence="7">Transcriptional Regulator</fullName>
    </submittedName>
</protein>
<evidence type="ECO:0000313" key="7">
    <source>
        <dbReference type="EMBL" id="CQR63022.1"/>
    </source>
</evidence>
<keyword evidence="1" id="KW-0805">Transcription regulation</keyword>
<sequence>MRSSEAGTTGRKRMGRPSQLSQEAIIEAAQRIIDAEGDGSLSMRRLARELSITPMALYHHVRDRDQLLRLLLETKARNLPRPSLPEDPRERLTAAAQLLHDVLADCPFLGEILTSDDLMTASCLWVIEAVLEAALACGFAVEEAVGLYRAVAHYTGGELLIRLTRERHLAAHRDRPPYRARALATLQPQTHPRLCALADRWPALTSRDTHRAGLQALLDGFFRTLDAGGAPAAAGPV</sequence>
<name>A0A0F7VZP5_STRLW</name>
<feature type="DNA-binding region" description="H-T-H motif" evidence="4">
    <location>
        <begin position="42"/>
        <end position="61"/>
    </location>
</feature>
<dbReference type="InterPro" id="IPR009057">
    <property type="entry name" value="Homeodomain-like_sf"/>
</dbReference>
<dbReference type="PROSITE" id="PS50977">
    <property type="entry name" value="HTH_TETR_2"/>
    <property type="match status" value="1"/>
</dbReference>
<evidence type="ECO:0000256" key="2">
    <source>
        <dbReference type="ARBA" id="ARBA00023125"/>
    </source>
</evidence>